<protein>
    <submittedName>
        <fullName evidence="2">Antibiotic biosynthesis monooxygenase</fullName>
    </submittedName>
</protein>
<sequence length="114" mass="12647">MLIPPPGAIAVIFLSGRTAADPEGYGEAAAAMERAAASRDGYLGIDSTRDDKGVGITISWWRDGASALAWRDDPDHARIRDHGRAVWYDWYRVIVTTVDRAYEWARPTAGRERD</sequence>
<dbReference type="InterPro" id="IPR007138">
    <property type="entry name" value="ABM_dom"/>
</dbReference>
<keyword evidence="2" id="KW-0503">Monooxygenase</keyword>
<evidence type="ECO:0000313" key="3">
    <source>
        <dbReference type="Proteomes" id="UP001210865"/>
    </source>
</evidence>
<dbReference type="SUPFAM" id="SSF54909">
    <property type="entry name" value="Dimeric alpha+beta barrel"/>
    <property type="match status" value="1"/>
</dbReference>
<evidence type="ECO:0000313" key="2">
    <source>
        <dbReference type="EMBL" id="WBO22537.1"/>
    </source>
</evidence>
<dbReference type="Pfam" id="PF03992">
    <property type="entry name" value="ABM"/>
    <property type="match status" value="1"/>
</dbReference>
<name>A0ABY7NPN8_9SPHN</name>
<dbReference type="InterPro" id="IPR052936">
    <property type="entry name" value="Jasmonate_Hydroxylase-like"/>
</dbReference>
<dbReference type="Proteomes" id="UP001210865">
    <property type="component" value="Chromosome"/>
</dbReference>
<dbReference type="GO" id="GO:0004497">
    <property type="term" value="F:monooxygenase activity"/>
    <property type="evidence" value="ECO:0007669"/>
    <property type="project" value="UniProtKB-KW"/>
</dbReference>
<dbReference type="EMBL" id="CP115174">
    <property type="protein sequence ID" value="WBO22537.1"/>
    <property type="molecule type" value="Genomic_DNA"/>
</dbReference>
<accession>A0ABY7NPN8</accession>
<feature type="domain" description="ABM" evidence="1">
    <location>
        <begin position="23"/>
        <end position="80"/>
    </location>
</feature>
<evidence type="ECO:0000259" key="1">
    <source>
        <dbReference type="Pfam" id="PF03992"/>
    </source>
</evidence>
<dbReference type="PANTHER" id="PTHR37811:SF2">
    <property type="entry name" value="ABM DOMAIN-CONTAINING PROTEIN"/>
    <property type="match status" value="1"/>
</dbReference>
<reference evidence="2 3" key="1">
    <citation type="submission" date="2022-12" db="EMBL/GenBank/DDBJ databases">
        <title>Sphingomonas abieness sp. nov., an endophytic bacterium isolated from Abies koreana.</title>
        <authorList>
            <person name="Jiang L."/>
            <person name="Lee J."/>
        </authorList>
    </citation>
    <scope>NUCLEOTIDE SEQUENCE [LARGE SCALE GENOMIC DNA]</scope>
    <source>
        <strain evidence="3">PAMB 00755</strain>
    </source>
</reference>
<organism evidence="2 3">
    <name type="scientific">Sphingomonas abietis</name>
    <dbReference type="NCBI Taxonomy" id="3012344"/>
    <lineage>
        <taxon>Bacteria</taxon>
        <taxon>Pseudomonadati</taxon>
        <taxon>Pseudomonadota</taxon>
        <taxon>Alphaproteobacteria</taxon>
        <taxon>Sphingomonadales</taxon>
        <taxon>Sphingomonadaceae</taxon>
        <taxon>Sphingomonas</taxon>
    </lineage>
</organism>
<dbReference type="InterPro" id="IPR011008">
    <property type="entry name" value="Dimeric_a/b-barrel"/>
</dbReference>
<keyword evidence="2" id="KW-0560">Oxidoreductase</keyword>
<dbReference type="Gene3D" id="3.30.70.100">
    <property type="match status" value="1"/>
</dbReference>
<proteinExistence type="predicted"/>
<gene>
    <name evidence="2" type="ORF">PBT88_20780</name>
</gene>
<dbReference type="RefSeq" id="WP_270077179.1">
    <property type="nucleotide sequence ID" value="NZ_CP115174.1"/>
</dbReference>
<dbReference type="PANTHER" id="PTHR37811">
    <property type="entry name" value="BLL5343 PROTEIN"/>
    <property type="match status" value="1"/>
</dbReference>
<keyword evidence="3" id="KW-1185">Reference proteome</keyword>